<dbReference type="CDD" id="cd07735">
    <property type="entry name" value="class_II_PDE_MBL-fold"/>
    <property type="match status" value="1"/>
</dbReference>
<dbReference type="PRINTS" id="PR00388">
    <property type="entry name" value="PDIESTERASE2"/>
</dbReference>
<dbReference type="Gene3D" id="3.60.15.10">
    <property type="entry name" value="Ribonuclease Z/Hydroxyacylglutathione hydrolase-like"/>
    <property type="match status" value="1"/>
</dbReference>
<dbReference type="GO" id="GO:0047555">
    <property type="term" value="F:3',5'-cyclic-GMP phosphodiesterase activity"/>
    <property type="evidence" value="ECO:0007669"/>
    <property type="project" value="TreeGrafter"/>
</dbReference>
<reference evidence="2" key="1">
    <citation type="submission" date="2018-06" db="EMBL/GenBank/DDBJ databases">
        <authorList>
            <person name="Zhirakovskaya E."/>
        </authorList>
    </citation>
    <scope>NUCLEOTIDE SEQUENCE</scope>
</reference>
<sequence length="256" mass="29083">MKLRVLGCSGGIGKGLRTSSYLIDEDILLDAGTGVGDLTIDEMRKISDVFITHSHMDHVLSIPLLVDTLFSDLLRRPLRVHARAETIRVLEQHLFNWELWPDFTELPDKRSPVLEFIEMNPGDEVILGERKVEMVDVNHTVPASAFVVEDSQRCFVYSGDTCTNESLWNRLNALKSLDFMIVEAAFAEEEIELAKLARHYCPSLLAEDLNKLRHYPVIGICHLKPGAEKQIFQQCCDVLEGQRTLYQLASDDRFQV</sequence>
<organism evidence="2">
    <name type="scientific">hydrothermal vent metagenome</name>
    <dbReference type="NCBI Taxonomy" id="652676"/>
    <lineage>
        <taxon>unclassified sequences</taxon>
        <taxon>metagenomes</taxon>
        <taxon>ecological metagenomes</taxon>
    </lineage>
</organism>
<dbReference type="GO" id="GO:0004115">
    <property type="term" value="F:3',5'-cyclic-AMP phosphodiesterase activity"/>
    <property type="evidence" value="ECO:0007669"/>
    <property type="project" value="InterPro"/>
</dbReference>
<dbReference type="PANTHER" id="PTHR28283">
    <property type="entry name" value="3',5'-CYCLIC-NUCLEOTIDE PHOSPHODIESTERASE 1"/>
    <property type="match status" value="1"/>
</dbReference>
<accession>A0A3B0XSH1</accession>
<dbReference type="AlphaFoldDB" id="A0A3B0XSH1"/>
<dbReference type="PANTHER" id="PTHR28283:SF1">
    <property type="entry name" value="3',5'-CYCLIC-NUCLEOTIDE PHOSPHODIESTERASE 1"/>
    <property type="match status" value="1"/>
</dbReference>
<dbReference type="InterPro" id="IPR000396">
    <property type="entry name" value="Pdiesterase2"/>
</dbReference>
<name>A0A3B0XSH1_9ZZZZ</name>
<evidence type="ECO:0000313" key="2">
    <source>
        <dbReference type="EMBL" id="VAW59326.1"/>
    </source>
</evidence>
<dbReference type="EMBL" id="UOFG01000077">
    <property type="protein sequence ID" value="VAW59326.1"/>
    <property type="molecule type" value="Genomic_DNA"/>
</dbReference>
<dbReference type="InterPro" id="IPR001279">
    <property type="entry name" value="Metallo-B-lactamas"/>
</dbReference>
<protein>
    <submittedName>
        <fullName evidence="2">cAMP phosphodiesterases class-II:Metallo-beta-lactamase superfamily</fullName>
    </submittedName>
</protein>
<dbReference type="InterPro" id="IPR036866">
    <property type="entry name" value="RibonucZ/Hydroxyglut_hydro"/>
</dbReference>
<dbReference type="GO" id="GO:1902660">
    <property type="term" value="P:negative regulation of glucose mediated signaling pathway"/>
    <property type="evidence" value="ECO:0007669"/>
    <property type="project" value="TreeGrafter"/>
</dbReference>
<gene>
    <name evidence="2" type="ORF">MNBD_GAMMA11-922</name>
</gene>
<proteinExistence type="predicted"/>
<dbReference type="Pfam" id="PF12706">
    <property type="entry name" value="Lactamase_B_2"/>
    <property type="match status" value="1"/>
</dbReference>
<dbReference type="SUPFAM" id="SSF56281">
    <property type="entry name" value="Metallo-hydrolase/oxidoreductase"/>
    <property type="match status" value="1"/>
</dbReference>
<feature type="domain" description="Metallo-beta-lactamase" evidence="1">
    <location>
        <begin position="17"/>
        <end position="204"/>
    </location>
</feature>
<dbReference type="GO" id="GO:0006198">
    <property type="term" value="P:cAMP catabolic process"/>
    <property type="evidence" value="ECO:0007669"/>
    <property type="project" value="InterPro"/>
</dbReference>
<dbReference type="SMART" id="SM00849">
    <property type="entry name" value="Lactamase_B"/>
    <property type="match status" value="1"/>
</dbReference>
<evidence type="ECO:0000259" key="1">
    <source>
        <dbReference type="SMART" id="SM00849"/>
    </source>
</evidence>